<keyword evidence="14" id="KW-1185">Reference proteome</keyword>
<dbReference type="InterPro" id="IPR027417">
    <property type="entry name" value="P-loop_NTPase"/>
</dbReference>
<dbReference type="GO" id="GO:0008233">
    <property type="term" value="F:peptidase activity"/>
    <property type="evidence" value="ECO:0007669"/>
    <property type="project" value="InterPro"/>
</dbReference>
<evidence type="ECO:0000256" key="1">
    <source>
        <dbReference type="ARBA" id="ARBA00004651"/>
    </source>
</evidence>
<dbReference type="Proteomes" id="UP000234479">
    <property type="component" value="Unassembled WGS sequence"/>
</dbReference>
<evidence type="ECO:0000256" key="3">
    <source>
        <dbReference type="ARBA" id="ARBA00022475"/>
    </source>
</evidence>
<dbReference type="InterPro" id="IPR003593">
    <property type="entry name" value="AAA+_ATPase"/>
</dbReference>
<comment type="subcellular location">
    <subcellularLocation>
        <location evidence="1">Cell membrane</location>
        <topology evidence="1">Multi-pass membrane protein</topology>
    </subcellularLocation>
</comment>
<accession>A0A2N5D4J3</accession>
<dbReference type="PANTHER" id="PTHR24221">
    <property type="entry name" value="ATP-BINDING CASSETTE SUB-FAMILY B"/>
    <property type="match status" value="1"/>
</dbReference>
<dbReference type="Gene3D" id="3.90.70.10">
    <property type="entry name" value="Cysteine proteinases"/>
    <property type="match status" value="1"/>
</dbReference>
<dbReference type="FunFam" id="3.40.50.300:FF:000299">
    <property type="entry name" value="ABC transporter ATP-binding protein/permease"/>
    <property type="match status" value="1"/>
</dbReference>
<feature type="transmembrane region" description="Helical" evidence="9">
    <location>
        <begin position="154"/>
        <end position="174"/>
    </location>
</feature>
<dbReference type="CDD" id="cd18567">
    <property type="entry name" value="ABC_6TM_CvaB_RaxB_like"/>
    <property type="match status" value="1"/>
</dbReference>
<dbReference type="Gene3D" id="1.20.1560.10">
    <property type="entry name" value="ABC transporter type 1, transmembrane domain"/>
    <property type="match status" value="1"/>
</dbReference>
<feature type="domain" description="ABC transporter" evidence="10">
    <location>
        <begin position="474"/>
        <end position="707"/>
    </location>
</feature>
<evidence type="ECO:0000259" key="12">
    <source>
        <dbReference type="PROSITE" id="PS50990"/>
    </source>
</evidence>
<dbReference type="InterPro" id="IPR011527">
    <property type="entry name" value="ABC1_TM_dom"/>
</dbReference>
<evidence type="ECO:0000313" key="14">
    <source>
        <dbReference type="Proteomes" id="UP000234479"/>
    </source>
</evidence>
<dbReference type="PROSITE" id="PS50893">
    <property type="entry name" value="ABC_TRANSPORTER_2"/>
    <property type="match status" value="1"/>
</dbReference>
<dbReference type="Pfam" id="PF00664">
    <property type="entry name" value="ABC_membrane"/>
    <property type="match status" value="1"/>
</dbReference>
<dbReference type="GO" id="GO:0005524">
    <property type="term" value="F:ATP binding"/>
    <property type="evidence" value="ECO:0007669"/>
    <property type="project" value="UniProtKB-KW"/>
</dbReference>
<dbReference type="AlphaFoldDB" id="A0A2N5D4J3"/>
<dbReference type="GO" id="GO:0034040">
    <property type="term" value="F:ATPase-coupled lipid transmembrane transporter activity"/>
    <property type="evidence" value="ECO:0007669"/>
    <property type="project" value="TreeGrafter"/>
</dbReference>
<dbReference type="GO" id="GO:0140359">
    <property type="term" value="F:ABC-type transporter activity"/>
    <property type="evidence" value="ECO:0007669"/>
    <property type="project" value="InterPro"/>
</dbReference>
<feature type="domain" description="ABC transmembrane type-1" evidence="11">
    <location>
        <begin position="161"/>
        <end position="440"/>
    </location>
</feature>
<organism evidence="13 14">
    <name type="scientific">Caulobacter zeae</name>
    <dbReference type="NCBI Taxonomy" id="2055137"/>
    <lineage>
        <taxon>Bacteria</taxon>
        <taxon>Pseudomonadati</taxon>
        <taxon>Pseudomonadota</taxon>
        <taxon>Alphaproteobacteria</taxon>
        <taxon>Caulobacterales</taxon>
        <taxon>Caulobacteraceae</taxon>
        <taxon>Caulobacter</taxon>
    </lineage>
</organism>
<comment type="caution">
    <text evidence="13">The sequence shown here is derived from an EMBL/GenBank/DDBJ whole genome shotgun (WGS) entry which is preliminary data.</text>
</comment>
<keyword evidence="6 13" id="KW-0067">ATP-binding</keyword>
<dbReference type="PROSITE" id="PS00211">
    <property type="entry name" value="ABC_TRANSPORTER_1"/>
    <property type="match status" value="1"/>
</dbReference>
<sequence>MSFLHLRQTEAAECGLVCLAISARMLGDKPDLAELRRRHPVSPRGLTLKDIAAIAGAMNLVGRAVRCELDELVHLNCPAILHWDLNHFVVLEQVSRGKAVIVDPALGRRIEPLEVVSRRFTGVAMEVTAAPAFVRRQERSRLKLTSLFRWTPRVLSGLGQALLLSALLQIYVIASPFYIQLAVDEAAVKGDQDLLVSLAIGFGLFAAFNAGAEALRGFALQRVSALLAWDMTQRLFHHMVRLPLVWFQRRRLADALTRFDSLAPVKNLVANGMVGSLIDGALSLTTLVMMFLFAPLLACLVLAGLLIDVVIRTATIPWTLRLGAASLSASIAEQGKRIETLRAMQTIKVMAAESDREGDWSNRLADTIRTGQASGDASVAVRALQTGVDAVGLVLTVFLGMKSLIAGAMSVGVFYTFLAYRNQFLAASQRLFEQVVSTQLLQLHTHRLADIALHPVEEGINKTVVGAEEIRGAVELRDVSFAYAPHEPPILRRVSLRIEPGEFVAIVGPSGAGKSTLLKVATGLYQASSGEVLIDGLSLASWGPRAVRRKLGVVMQDDELLSGSIAENVAFFGEAVDMDRVWTSLRAASMEEDVMAMPMRAETPVGDMGSSLSGGQKQRLLLARALYREPRILVLDEATSHLDLAREQRVNEALKALSVTRIIVAHRKETVAAADRVVVLDRGAIVADTRQPSGGHALGPAGLVPAT</sequence>
<dbReference type="SMART" id="SM00382">
    <property type="entry name" value="AAA"/>
    <property type="match status" value="1"/>
</dbReference>
<proteinExistence type="predicted"/>
<protein>
    <submittedName>
        <fullName evidence="13">ABC transporter ATP-binding protein</fullName>
    </submittedName>
</protein>
<dbReference type="EMBL" id="PJRS01000044">
    <property type="protein sequence ID" value="PLR20997.1"/>
    <property type="molecule type" value="Genomic_DNA"/>
</dbReference>
<dbReference type="Pfam" id="PF03412">
    <property type="entry name" value="Peptidase_C39"/>
    <property type="match status" value="1"/>
</dbReference>
<keyword evidence="8 9" id="KW-0472">Membrane</keyword>
<evidence type="ECO:0000256" key="6">
    <source>
        <dbReference type="ARBA" id="ARBA00022840"/>
    </source>
</evidence>
<feature type="transmembrane region" description="Helical" evidence="9">
    <location>
        <begin position="194"/>
        <end position="212"/>
    </location>
</feature>
<dbReference type="RefSeq" id="WP_101719957.1">
    <property type="nucleotide sequence ID" value="NZ_PJRS01000044.1"/>
</dbReference>
<dbReference type="OrthoDB" id="5288404at2"/>
<dbReference type="PROSITE" id="PS50929">
    <property type="entry name" value="ABC_TM1F"/>
    <property type="match status" value="1"/>
</dbReference>
<evidence type="ECO:0000256" key="7">
    <source>
        <dbReference type="ARBA" id="ARBA00022989"/>
    </source>
</evidence>
<dbReference type="SUPFAM" id="SSF90123">
    <property type="entry name" value="ABC transporter transmembrane region"/>
    <property type="match status" value="1"/>
</dbReference>
<evidence type="ECO:0000256" key="2">
    <source>
        <dbReference type="ARBA" id="ARBA00022448"/>
    </source>
</evidence>
<dbReference type="SUPFAM" id="SSF52540">
    <property type="entry name" value="P-loop containing nucleoside triphosphate hydrolases"/>
    <property type="match status" value="1"/>
</dbReference>
<keyword evidence="4 9" id="KW-0812">Transmembrane</keyword>
<evidence type="ECO:0000259" key="11">
    <source>
        <dbReference type="PROSITE" id="PS50929"/>
    </source>
</evidence>
<keyword evidence="7 9" id="KW-1133">Transmembrane helix</keyword>
<dbReference type="InterPro" id="IPR036640">
    <property type="entry name" value="ABC1_TM_sf"/>
</dbReference>
<reference evidence="13 14" key="1">
    <citation type="submission" date="2017-12" db="EMBL/GenBank/DDBJ databases">
        <title>The genome sequence of Caulobacter sp. 410.</title>
        <authorList>
            <person name="Gao J."/>
            <person name="Mao X."/>
            <person name="Sun J."/>
        </authorList>
    </citation>
    <scope>NUCLEOTIDE SEQUENCE [LARGE SCALE GENOMIC DNA]</scope>
    <source>
        <strain evidence="13 14">410</strain>
    </source>
</reference>
<feature type="transmembrane region" description="Helical" evidence="9">
    <location>
        <begin position="393"/>
        <end position="420"/>
    </location>
</feature>
<evidence type="ECO:0000256" key="8">
    <source>
        <dbReference type="ARBA" id="ARBA00023136"/>
    </source>
</evidence>
<evidence type="ECO:0000256" key="4">
    <source>
        <dbReference type="ARBA" id="ARBA00022692"/>
    </source>
</evidence>
<evidence type="ECO:0000256" key="9">
    <source>
        <dbReference type="SAM" id="Phobius"/>
    </source>
</evidence>
<evidence type="ECO:0000256" key="5">
    <source>
        <dbReference type="ARBA" id="ARBA00022741"/>
    </source>
</evidence>
<gene>
    <name evidence="13" type="ORF">SGCZBJ_21415</name>
</gene>
<dbReference type="Gene3D" id="3.40.50.300">
    <property type="entry name" value="P-loop containing nucleotide triphosphate hydrolases"/>
    <property type="match status" value="1"/>
</dbReference>
<keyword evidence="3" id="KW-1003">Cell membrane</keyword>
<dbReference type="GO" id="GO:0005886">
    <property type="term" value="C:plasma membrane"/>
    <property type="evidence" value="ECO:0007669"/>
    <property type="project" value="UniProtKB-SubCell"/>
</dbReference>
<dbReference type="InterPro" id="IPR017871">
    <property type="entry name" value="ABC_transporter-like_CS"/>
</dbReference>
<feature type="domain" description="Peptidase C39" evidence="12">
    <location>
        <begin position="8"/>
        <end position="127"/>
    </location>
</feature>
<keyword evidence="5" id="KW-0547">Nucleotide-binding</keyword>
<dbReference type="InterPro" id="IPR003439">
    <property type="entry name" value="ABC_transporter-like_ATP-bd"/>
</dbReference>
<dbReference type="InterPro" id="IPR005074">
    <property type="entry name" value="Peptidase_C39"/>
</dbReference>
<feature type="transmembrane region" description="Helical" evidence="9">
    <location>
        <begin position="287"/>
        <end position="311"/>
    </location>
</feature>
<dbReference type="GO" id="GO:0016887">
    <property type="term" value="F:ATP hydrolysis activity"/>
    <property type="evidence" value="ECO:0007669"/>
    <property type="project" value="InterPro"/>
</dbReference>
<dbReference type="PROSITE" id="PS50990">
    <property type="entry name" value="PEPTIDASE_C39"/>
    <property type="match status" value="1"/>
</dbReference>
<evidence type="ECO:0000259" key="10">
    <source>
        <dbReference type="PROSITE" id="PS50893"/>
    </source>
</evidence>
<dbReference type="InterPro" id="IPR039421">
    <property type="entry name" value="Type_1_exporter"/>
</dbReference>
<dbReference type="GO" id="GO:0006508">
    <property type="term" value="P:proteolysis"/>
    <property type="evidence" value="ECO:0007669"/>
    <property type="project" value="InterPro"/>
</dbReference>
<dbReference type="PANTHER" id="PTHR24221:SF606">
    <property type="entry name" value="COLICIN V SECRETION-PROCESSING ATP-BINDING PROTEIN"/>
    <property type="match status" value="1"/>
</dbReference>
<name>A0A2N5D4J3_9CAUL</name>
<evidence type="ECO:0000313" key="13">
    <source>
        <dbReference type="EMBL" id="PLR20997.1"/>
    </source>
</evidence>
<dbReference type="Pfam" id="PF00005">
    <property type="entry name" value="ABC_tran"/>
    <property type="match status" value="1"/>
</dbReference>
<keyword evidence="2" id="KW-0813">Transport</keyword>